<evidence type="ECO:0008006" key="19">
    <source>
        <dbReference type="Google" id="ProtNLM"/>
    </source>
</evidence>
<dbReference type="GO" id="GO:0042391">
    <property type="term" value="P:regulation of membrane potential"/>
    <property type="evidence" value="ECO:0007669"/>
    <property type="project" value="TreeGrafter"/>
</dbReference>
<dbReference type="PANTHER" id="PTHR10217:SF548">
    <property type="entry name" value="GH12235P"/>
    <property type="match status" value="1"/>
</dbReference>
<keyword evidence="5 14" id="KW-0812">Transmembrane</keyword>
<dbReference type="FunFam" id="2.60.120.10:FF:000107">
    <property type="entry name" value="Potassium voltage-gated channel unc-103"/>
    <property type="match status" value="1"/>
</dbReference>
<dbReference type="InterPro" id="IPR000595">
    <property type="entry name" value="cNMP-bd_dom"/>
</dbReference>
<evidence type="ECO:0000256" key="7">
    <source>
        <dbReference type="ARBA" id="ARBA00022882"/>
    </source>
</evidence>
<dbReference type="GO" id="GO:0034702">
    <property type="term" value="C:monoatomic ion channel complex"/>
    <property type="evidence" value="ECO:0007669"/>
    <property type="project" value="UniProtKB-KW"/>
</dbReference>
<keyword evidence="3" id="KW-1003">Cell membrane</keyword>
<dbReference type="EMBL" id="CAJNOO010002070">
    <property type="protein sequence ID" value="CAF1232962.1"/>
    <property type="molecule type" value="Genomic_DNA"/>
</dbReference>
<dbReference type="Gene3D" id="3.30.450.20">
    <property type="entry name" value="PAS domain"/>
    <property type="match status" value="1"/>
</dbReference>
<dbReference type="Pfam" id="PF07885">
    <property type="entry name" value="Ion_trans_2"/>
    <property type="match status" value="1"/>
</dbReference>
<reference evidence="17" key="1">
    <citation type="submission" date="2021-02" db="EMBL/GenBank/DDBJ databases">
        <authorList>
            <person name="Nowell W R."/>
        </authorList>
    </citation>
    <scope>NUCLEOTIDE SEQUENCE</scope>
</reference>
<accession>A0A814YRA8</accession>
<dbReference type="InterPro" id="IPR014710">
    <property type="entry name" value="RmlC-like_jellyroll"/>
</dbReference>
<dbReference type="PROSITE" id="PS50112">
    <property type="entry name" value="PAS"/>
    <property type="match status" value="1"/>
</dbReference>
<dbReference type="CDD" id="cd00130">
    <property type="entry name" value="PAS"/>
    <property type="match status" value="1"/>
</dbReference>
<feature type="transmembrane region" description="Helical" evidence="14">
    <location>
        <begin position="631"/>
        <end position="655"/>
    </location>
</feature>
<dbReference type="AlphaFoldDB" id="A0A814YRA8"/>
<dbReference type="Gene3D" id="2.60.120.10">
    <property type="entry name" value="Jelly Rolls"/>
    <property type="match status" value="1"/>
</dbReference>
<evidence type="ECO:0000256" key="12">
    <source>
        <dbReference type="ARBA" id="ARBA00023303"/>
    </source>
</evidence>
<gene>
    <name evidence="17" type="ORF">RFH988_LOCUS26267</name>
</gene>
<protein>
    <recommendedName>
        <fullName evidence="19">Potassium voltage-gated channel subfamily H member 2</fullName>
    </recommendedName>
</protein>
<keyword evidence="11 14" id="KW-0472">Membrane</keyword>
<dbReference type="GO" id="GO:0005886">
    <property type="term" value="C:plasma membrane"/>
    <property type="evidence" value="ECO:0007669"/>
    <property type="project" value="UniProtKB-SubCell"/>
</dbReference>
<dbReference type="InterPro" id="IPR003938">
    <property type="entry name" value="K_chnl_volt-dep_EAG/ELK/ERG"/>
</dbReference>
<dbReference type="Proteomes" id="UP000663882">
    <property type="component" value="Unassembled WGS sequence"/>
</dbReference>
<dbReference type="FunFam" id="1.10.287.70:FF:000020">
    <property type="entry name" value="Potassium channel, voltage-gated eag-related subfamily H, member 7"/>
    <property type="match status" value="1"/>
</dbReference>
<evidence type="ECO:0000259" key="15">
    <source>
        <dbReference type="PROSITE" id="PS50042"/>
    </source>
</evidence>
<evidence type="ECO:0000256" key="13">
    <source>
        <dbReference type="ARBA" id="ARBA00034430"/>
    </source>
</evidence>
<comment type="caution">
    <text evidence="17">The sequence shown here is derived from an EMBL/GenBank/DDBJ whole genome shotgun (WGS) entry which is preliminary data.</text>
</comment>
<proteinExistence type="predicted"/>
<sequence length="956" mass="108642">MPMKRGHVSAPQNTFIDTIIRKFDSQNRRFLISNAQLVNKPIIYCNDAFCDLIGHSRADIIQKPCTCEFLHGAETSEKAAKQIRHALQGSDEKEVDIILYKSNDMKFRCSVLIAPVKNESCDIILYILEFTESNDHNRQRRIPKIREYSITHAGIRKRSWLHMLNPLVRHKSKRSNDTTTGGTSEFESPMSTDIAGYIGLNHKNIVTIPLDEAISLSTIKNAPLEYKTSRQSSTSSNNLLKPDNNLWNTSIGNVELMKSKSQSLSNIAETVLKKETKESKNTKRSFIPNRIAQILSLGEDIVPDFRSPDSRRIPRTIILHYSPFKAGWDWLILLLVIYTAIVTPYTAAFLMHEDGPNKQRSRSSRALNVIELIVDVMFIIDLLVNLRTTYVKHNEELVTRASKIAKHYLKGWFLIDVTAAIPFDILFSLLQTNGGGESTTLMGLLKTARLLRLVRIARKLDRYSEYGVGVLILLTATFALIAHWLACIWYAIGRLERSNQGNERLIGWLAELANHTHQYYNDSDPTSGPTKTSKYITALYFTFSSLTSVGFGNLIVLGSRITWLDELARISGQPYNCSSILNYNRTNLTIEICHGGPSLRSQYVTALYFTFSSLTTVGFGNVSPNTDSEKIFSVCIMLIGSLMYASIFGNVSAIIQRLYSGTARYQIQMLRVKEFIRFHQIPNPLRQRLEDYFNHAWNYTNGIDMNMVLKGFPECLQADICLHLNSQLLKNCPAFKDASEGCLRTFSMKFKTTHAPPGDIITHRGDILTSLYFISRGSIEILQDDNVIAILSKDDILGENPVLYSEPGKSAYNVRALTYCDLHKILRDDLLEVIDMYPEFAQSFCQNLKITLTLRDEDLVAKSNECRSKYLPNQKKYRGGSNRTDDDNISLIGPQFDEYPSGAGFLILKNIEPMNILNKNSRLIRNEFFIFKNVFESNQNMQTEVENFNYIRDGES</sequence>
<dbReference type="SUPFAM" id="SSF81324">
    <property type="entry name" value="Voltage-gated potassium channels"/>
    <property type="match status" value="2"/>
</dbReference>
<feature type="transmembrane region" description="Helical" evidence="14">
    <location>
        <begin position="411"/>
        <end position="430"/>
    </location>
</feature>
<dbReference type="CDD" id="cd00038">
    <property type="entry name" value="CAP_ED"/>
    <property type="match status" value="1"/>
</dbReference>
<evidence type="ECO:0000256" key="4">
    <source>
        <dbReference type="ARBA" id="ARBA00022538"/>
    </source>
</evidence>
<comment type="catalytic activity">
    <reaction evidence="13">
        <text>K(+)(in) = K(+)(out)</text>
        <dbReference type="Rhea" id="RHEA:29463"/>
        <dbReference type="ChEBI" id="CHEBI:29103"/>
    </reaction>
</comment>
<keyword evidence="2" id="KW-0813">Transport</keyword>
<dbReference type="FunFam" id="1.10.1200.260:FF:000001">
    <property type="entry name" value="Potassium voltage-gated channel subfamily H member 7"/>
    <property type="match status" value="1"/>
</dbReference>
<feature type="domain" description="PAS" evidence="16">
    <location>
        <begin position="42"/>
        <end position="90"/>
    </location>
</feature>
<evidence type="ECO:0000256" key="3">
    <source>
        <dbReference type="ARBA" id="ARBA00022475"/>
    </source>
</evidence>
<keyword evidence="8" id="KW-0630">Potassium</keyword>
<dbReference type="InterPro" id="IPR013099">
    <property type="entry name" value="K_chnl_dom"/>
</dbReference>
<dbReference type="InterPro" id="IPR005821">
    <property type="entry name" value="Ion_trans_dom"/>
</dbReference>
<evidence type="ECO:0000256" key="5">
    <source>
        <dbReference type="ARBA" id="ARBA00022692"/>
    </source>
</evidence>
<feature type="transmembrane region" description="Helical" evidence="14">
    <location>
        <begin position="538"/>
        <end position="557"/>
    </location>
</feature>
<evidence type="ECO:0000313" key="17">
    <source>
        <dbReference type="EMBL" id="CAF1232962.1"/>
    </source>
</evidence>
<keyword evidence="12" id="KW-0407">Ion channel</keyword>
<evidence type="ECO:0000256" key="6">
    <source>
        <dbReference type="ARBA" id="ARBA00022826"/>
    </source>
</evidence>
<keyword evidence="6" id="KW-0631">Potassium channel</keyword>
<feature type="transmembrane region" description="Helical" evidence="14">
    <location>
        <begin position="330"/>
        <end position="352"/>
    </location>
</feature>
<feature type="transmembrane region" description="Helical" evidence="14">
    <location>
        <begin position="468"/>
        <end position="492"/>
    </location>
</feature>
<evidence type="ECO:0000256" key="14">
    <source>
        <dbReference type="SAM" id="Phobius"/>
    </source>
</evidence>
<dbReference type="InterPro" id="IPR018490">
    <property type="entry name" value="cNMP-bd_dom_sf"/>
</dbReference>
<name>A0A814YRA8_9BILA</name>
<evidence type="ECO:0000256" key="2">
    <source>
        <dbReference type="ARBA" id="ARBA00022448"/>
    </source>
</evidence>
<dbReference type="InterPro" id="IPR000014">
    <property type="entry name" value="PAS"/>
</dbReference>
<dbReference type="Pfam" id="PF00027">
    <property type="entry name" value="cNMP_binding"/>
    <property type="match status" value="1"/>
</dbReference>
<keyword evidence="4" id="KW-0633">Potassium transport</keyword>
<dbReference type="GO" id="GO:0005242">
    <property type="term" value="F:inward rectifier potassium channel activity"/>
    <property type="evidence" value="ECO:0007669"/>
    <property type="project" value="TreeGrafter"/>
</dbReference>
<evidence type="ECO:0000259" key="16">
    <source>
        <dbReference type="PROSITE" id="PS50112"/>
    </source>
</evidence>
<keyword evidence="7" id="KW-0851">Voltage-gated channel</keyword>
<evidence type="ECO:0000256" key="9">
    <source>
        <dbReference type="ARBA" id="ARBA00022989"/>
    </source>
</evidence>
<comment type="subcellular location">
    <subcellularLocation>
        <location evidence="1">Cell membrane</location>
        <topology evidence="1">Multi-pass membrane protein</topology>
    </subcellularLocation>
</comment>
<dbReference type="Gene3D" id="1.10.287.70">
    <property type="match status" value="2"/>
</dbReference>
<dbReference type="Gene3D" id="1.10.1200.260">
    <property type="match status" value="1"/>
</dbReference>
<dbReference type="InterPro" id="IPR035965">
    <property type="entry name" value="PAS-like_dom_sf"/>
</dbReference>
<dbReference type="FunFam" id="1.10.287.70:FF:000560">
    <property type="entry name" value="Uncharacterized protein"/>
    <property type="match status" value="1"/>
</dbReference>
<keyword evidence="9 14" id="KW-1133">Transmembrane helix</keyword>
<evidence type="ECO:0000256" key="1">
    <source>
        <dbReference type="ARBA" id="ARBA00004651"/>
    </source>
</evidence>
<dbReference type="PANTHER" id="PTHR10217">
    <property type="entry name" value="VOLTAGE AND LIGAND GATED POTASSIUM CHANNEL"/>
    <property type="match status" value="1"/>
</dbReference>
<organism evidence="17 18">
    <name type="scientific">Rotaria sordida</name>
    <dbReference type="NCBI Taxonomy" id="392033"/>
    <lineage>
        <taxon>Eukaryota</taxon>
        <taxon>Metazoa</taxon>
        <taxon>Spiralia</taxon>
        <taxon>Gnathifera</taxon>
        <taxon>Rotifera</taxon>
        <taxon>Eurotatoria</taxon>
        <taxon>Bdelloidea</taxon>
        <taxon>Philodinida</taxon>
        <taxon>Philodinidae</taxon>
        <taxon>Rotaria</taxon>
    </lineage>
</organism>
<keyword evidence="10" id="KW-0406">Ion transport</keyword>
<evidence type="ECO:0000313" key="18">
    <source>
        <dbReference type="Proteomes" id="UP000663882"/>
    </source>
</evidence>
<dbReference type="PROSITE" id="PS50042">
    <property type="entry name" value="CNMP_BINDING_3"/>
    <property type="match status" value="1"/>
</dbReference>
<feature type="domain" description="Cyclic nucleotide-binding" evidence="15">
    <location>
        <begin position="734"/>
        <end position="834"/>
    </location>
</feature>
<dbReference type="FunFam" id="3.30.450.20:FF:000001">
    <property type="entry name" value="Potassium voltage-gated channel subfamily H member 7"/>
    <property type="match status" value="1"/>
</dbReference>
<evidence type="ECO:0000256" key="11">
    <source>
        <dbReference type="ARBA" id="ARBA00023136"/>
    </source>
</evidence>
<dbReference type="PRINTS" id="PR01463">
    <property type="entry name" value="EAGCHANLFMLY"/>
</dbReference>
<dbReference type="Pfam" id="PF00520">
    <property type="entry name" value="Ion_trans"/>
    <property type="match status" value="1"/>
</dbReference>
<dbReference type="SUPFAM" id="SSF51206">
    <property type="entry name" value="cAMP-binding domain-like"/>
    <property type="match status" value="1"/>
</dbReference>
<dbReference type="SUPFAM" id="SSF55785">
    <property type="entry name" value="PYP-like sensor domain (PAS domain)"/>
    <property type="match status" value="1"/>
</dbReference>
<dbReference type="OrthoDB" id="432483at2759"/>
<evidence type="ECO:0000256" key="8">
    <source>
        <dbReference type="ARBA" id="ARBA00022958"/>
    </source>
</evidence>
<dbReference type="SMART" id="SM00100">
    <property type="entry name" value="cNMP"/>
    <property type="match status" value="1"/>
</dbReference>
<dbReference type="InterPro" id="IPR050818">
    <property type="entry name" value="KCNH_animal-type"/>
</dbReference>
<dbReference type="Pfam" id="PF13426">
    <property type="entry name" value="PAS_9"/>
    <property type="match status" value="1"/>
</dbReference>
<evidence type="ECO:0000256" key="10">
    <source>
        <dbReference type="ARBA" id="ARBA00023065"/>
    </source>
</evidence>